<dbReference type="Proteomes" id="UP000067626">
    <property type="component" value="Chromosome"/>
</dbReference>
<gene>
    <name evidence="2" type="ORF">CMC5_060950</name>
</gene>
<dbReference type="STRING" id="52.CMC5_060950"/>
<sequence>MRIRNILLSALALGATFGAASPAEAFERQWHAGAAFGYAMLADPGTYPGFGGRLHVAYGLTDAFNALVEVDLATHPGGQFFAFGGSAGATYVIDILQWVPYVGLTVGGYDLVRASQCGGPGDPACHDGRFGIGVPFGLDYAISREFSLGVAGKYSILLPSTEFPTSYLTLYARAEYVWGY</sequence>
<evidence type="ECO:0008006" key="4">
    <source>
        <dbReference type="Google" id="ProtNLM"/>
    </source>
</evidence>
<dbReference type="RefSeq" id="WP_050436208.1">
    <property type="nucleotide sequence ID" value="NZ_CP012159.1"/>
</dbReference>
<dbReference type="AlphaFoldDB" id="A0A0K1ELY7"/>
<protein>
    <recommendedName>
        <fullName evidence="4">Outer membrane protein beta-barrel domain-containing protein</fullName>
    </recommendedName>
</protein>
<dbReference type="InterPro" id="IPR011250">
    <property type="entry name" value="OMP/PagP_B-barrel"/>
</dbReference>
<evidence type="ECO:0000313" key="2">
    <source>
        <dbReference type="EMBL" id="AKT41874.1"/>
    </source>
</evidence>
<dbReference type="KEGG" id="ccro:CMC5_060950"/>
<dbReference type="SUPFAM" id="SSF56925">
    <property type="entry name" value="OMPA-like"/>
    <property type="match status" value="1"/>
</dbReference>
<keyword evidence="1" id="KW-0732">Signal</keyword>
<reference evidence="2 3" key="1">
    <citation type="submission" date="2015-07" db="EMBL/GenBank/DDBJ databases">
        <title>Genome analysis of myxobacterium Chondromyces crocatus Cm c5 reveals a high potential for natural compound synthesis and the genetic basis for the loss of fruiting body formation.</title>
        <authorList>
            <person name="Zaburannyi N."/>
            <person name="Bunk B."/>
            <person name="Maier J."/>
            <person name="Overmann J."/>
            <person name="Mueller R."/>
        </authorList>
    </citation>
    <scope>NUCLEOTIDE SEQUENCE [LARGE SCALE GENOMIC DNA]</scope>
    <source>
        <strain evidence="2 3">Cm c5</strain>
    </source>
</reference>
<accession>A0A0K1ELY7</accession>
<feature type="chain" id="PRO_5005459661" description="Outer membrane protein beta-barrel domain-containing protein" evidence="1">
    <location>
        <begin position="26"/>
        <end position="180"/>
    </location>
</feature>
<dbReference type="Gene3D" id="2.40.160.20">
    <property type="match status" value="1"/>
</dbReference>
<name>A0A0K1ELY7_CHOCO</name>
<dbReference type="EMBL" id="CP012159">
    <property type="protein sequence ID" value="AKT41874.1"/>
    <property type="molecule type" value="Genomic_DNA"/>
</dbReference>
<evidence type="ECO:0000313" key="3">
    <source>
        <dbReference type="Proteomes" id="UP000067626"/>
    </source>
</evidence>
<dbReference type="OrthoDB" id="5509630at2"/>
<evidence type="ECO:0000256" key="1">
    <source>
        <dbReference type="SAM" id="SignalP"/>
    </source>
</evidence>
<keyword evidence="3" id="KW-1185">Reference proteome</keyword>
<organism evidence="2 3">
    <name type="scientific">Chondromyces crocatus</name>
    <dbReference type="NCBI Taxonomy" id="52"/>
    <lineage>
        <taxon>Bacteria</taxon>
        <taxon>Pseudomonadati</taxon>
        <taxon>Myxococcota</taxon>
        <taxon>Polyangia</taxon>
        <taxon>Polyangiales</taxon>
        <taxon>Polyangiaceae</taxon>
        <taxon>Chondromyces</taxon>
    </lineage>
</organism>
<proteinExistence type="predicted"/>
<feature type="signal peptide" evidence="1">
    <location>
        <begin position="1"/>
        <end position="25"/>
    </location>
</feature>